<dbReference type="AlphaFoldDB" id="A0A2S7K2A0"/>
<dbReference type="SUPFAM" id="SSF46955">
    <property type="entry name" value="Putative DNA-binding domain"/>
    <property type="match status" value="1"/>
</dbReference>
<evidence type="ECO:0000313" key="3">
    <source>
        <dbReference type="EMBL" id="PQA86601.1"/>
    </source>
</evidence>
<dbReference type="EMBL" id="PJCH01000015">
    <property type="protein sequence ID" value="PQA86601.1"/>
    <property type="molecule type" value="Genomic_DNA"/>
</dbReference>
<evidence type="ECO:0000259" key="2">
    <source>
        <dbReference type="Pfam" id="PF12728"/>
    </source>
</evidence>
<name>A0A2S7K2A0_9PROT</name>
<sequence>MTGTQKSPESPFLYAAEAAQYLRLSERTLEYYRIYGGGPVYRKHGNRILYHRADLDGWSQGRKYTSTGGAGSPDRDRAAGQS</sequence>
<dbReference type="InterPro" id="IPR041657">
    <property type="entry name" value="HTH_17"/>
</dbReference>
<feature type="compositionally biased region" description="Basic and acidic residues" evidence="1">
    <location>
        <begin position="73"/>
        <end position="82"/>
    </location>
</feature>
<evidence type="ECO:0000313" key="4">
    <source>
        <dbReference type="Proteomes" id="UP000239504"/>
    </source>
</evidence>
<reference evidence="3 4" key="1">
    <citation type="submission" date="2017-12" db="EMBL/GenBank/DDBJ databases">
        <authorList>
            <person name="Hurst M.R.H."/>
        </authorList>
    </citation>
    <scope>NUCLEOTIDE SEQUENCE [LARGE SCALE GENOMIC DNA]</scope>
    <source>
        <strain evidence="3 4">SY-3-19</strain>
    </source>
</reference>
<gene>
    <name evidence="3" type="ORF">CW354_17920</name>
</gene>
<dbReference type="InterPro" id="IPR009061">
    <property type="entry name" value="DNA-bd_dom_put_sf"/>
</dbReference>
<organism evidence="3 4">
    <name type="scientific">Hyphococcus luteus</name>
    <dbReference type="NCBI Taxonomy" id="2058213"/>
    <lineage>
        <taxon>Bacteria</taxon>
        <taxon>Pseudomonadati</taxon>
        <taxon>Pseudomonadota</taxon>
        <taxon>Alphaproteobacteria</taxon>
        <taxon>Parvularculales</taxon>
        <taxon>Parvularculaceae</taxon>
        <taxon>Hyphococcus</taxon>
    </lineage>
</organism>
<accession>A0A2S7K2A0</accession>
<dbReference type="Proteomes" id="UP000239504">
    <property type="component" value="Unassembled WGS sequence"/>
</dbReference>
<proteinExistence type="predicted"/>
<protein>
    <submittedName>
        <fullName evidence="3">DNA-binding protein</fullName>
    </submittedName>
</protein>
<dbReference type="RefSeq" id="WP_104831813.1">
    <property type="nucleotide sequence ID" value="NZ_PJCH01000015.1"/>
</dbReference>
<comment type="caution">
    <text evidence="3">The sequence shown here is derived from an EMBL/GenBank/DDBJ whole genome shotgun (WGS) entry which is preliminary data.</text>
</comment>
<feature type="region of interest" description="Disordered" evidence="1">
    <location>
        <begin position="59"/>
        <end position="82"/>
    </location>
</feature>
<dbReference type="Pfam" id="PF12728">
    <property type="entry name" value="HTH_17"/>
    <property type="match status" value="1"/>
</dbReference>
<keyword evidence="3" id="KW-0238">DNA-binding</keyword>
<keyword evidence="4" id="KW-1185">Reference proteome</keyword>
<dbReference type="OrthoDB" id="9806994at2"/>
<feature type="domain" description="Helix-turn-helix" evidence="2">
    <location>
        <begin position="15"/>
        <end position="60"/>
    </location>
</feature>
<dbReference type="GO" id="GO:0003677">
    <property type="term" value="F:DNA binding"/>
    <property type="evidence" value="ECO:0007669"/>
    <property type="project" value="UniProtKB-KW"/>
</dbReference>
<evidence type="ECO:0000256" key="1">
    <source>
        <dbReference type="SAM" id="MobiDB-lite"/>
    </source>
</evidence>